<dbReference type="EMBL" id="JACHGN010000001">
    <property type="protein sequence ID" value="MBB5130516.1"/>
    <property type="molecule type" value="Genomic_DNA"/>
</dbReference>
<proteinExistence type="predicted"/>
<evidence type="ECO:0000313" key="1">
    <source>
        <dbReference type="EMBL" id="MBB5130516.1"/>
    </source>
</evidence>
<reference evidence="1 2" key="1">
    <citation type="submission" date="2020-08" db="EMBL/GenBank/DDBJ databases">
        <title>Genomic Encyclopedia of Type Strains, Phase IV (KMG-IV): sequencing the most valuable type-strain genomes for metagenomic binning, comparative biology and taxonomic classification.</title>
        <authorList>
            <person name="Goeker M."/>
        </authorList>
    </citation>
    <scope>NUCLEOTIDE SEQUENCE [LARGE SCALE GENOMIC DNA]</scope>
    <source>
        <strain evidence="1 2">DSM 45615</strain>
    </source>
</reference>
<gene>
    <name evidence="1" type="ORF">HNP84_000204</name>
</gene>
<name>A0A840NWF9_9ACTN</name>
<evidence type="ECO:0000313" key="2">
    <source>
        <dbReference type="Proteomes" id="UP000578449"/>
    </source>
</evidence>
<dbReference type="RefSeq" id="WP_185047394.1">
    <property type="nucleotide sequence ID" value="NZ_BAABIX010000006.1"/>
</dbReference>
<comment type="caution">
    <text evidence="1">The sequence shown here is derived from an EMBL/GenBank/DDBJ whole genome shotgun (WGS) entry which is preliminary data.</text>
</comment>
<dbReference type="Proteomes" id="UP000578449">
    <property type="component" value="Unassembled WGS sequence"/>
</dbReference>
<organism evidence="1 2">
    <name type="scientific">Thermocatellispora tengchongensis</name>
    <dbReference type="NCBI Taxonomy" id="1073253"/>
    <lineage>
        <taxon>Bacteria</taxon>
        <taxon>Bacillati</taxon>
        <taxon>Actinomycetota</taxon>
        <taxon>Actinomycetes</taxon>
        <taxon>Streptosporangiales</taxon>
        <taxon>Streptosporangiaceae</taxon>
        <taxon>Thermocatellispora</taxon>
    </lineage>
</organism>
<sequence>MDTPLGRPTAGPLIIHDGHPYACVTYAGLSMFDWTSSPAFARAASSAWLIAAHVLEAEHDRAFIAAAVHPAYPNSVCDDCASPIPAGYDCPRCAPMTAVRVLPTLGGER</sequence>
<accession>A0A840NWF9</accession>
<dbReference type="AlphaFoldDB" id="A0A840NWF9"/>
<protein>
    <submittedName>
        <fullName evidence="1">Uncharacterized protein</fullName>
    </submittedName>
</protein>
<keyword evidence="2" id="KW-1185">Reference proteome</keyword>